<proteinExistence type="predicted"/>
<dbReference type="AlphaFoldDB" id="A0A3P7P552"/>
<dbReference type="RefSeq" id="WP_125137779.1">
    <property type="nucleotide sequence ID" value="NZ_LR130778.1"/>
</dbReference>
<dbReference type="EMBL" id="LR130778">
    <property type="protein sequence ID" value="VDN48680.1"/>
    <property type="molecule type" value="Genomic_DNA"/>
</dbReference>
<evidence type="ECO:0000313" key="1">
    <source>
        <dbReference type="EMBL" id="VDN48680.1"/>
    </source>
</evidence>
<dbReference type="Proteomes" id="UP000279029">
    <property type="component" value="Chromosome"/>
</dbReference>
<name>A0A3P7P552_9FIRM</name>
<sequence>MFWRKYNVNKLVANYASFVTDVSMAVLRKYQEVTDNPVETDDRILYLYEFFNSYGIGFFKEKLNQKQFDEFKEKLHDWNSEFYTSSVEQHGDKWKVEMLEVFDLINSVQPLYNYFVDNGANQKFWMDATQLFIYKNVVGNENPLVLHGITDTITLTTAMVAPMNMYGQLLSDNVLQPSK</sequence>
<evidence type="ECO:0000313" key="2">
    <source>
        <dbReference type="Proteomes" id="UP000279029"/>
    </source>
</evidence>
<protein>
    <submittedName>
        <fullName evidence="1">Uncharacterized protein</fullName>
    </submittedName>
</protein>
<dbReference type="KEGG" id="cbar:PATL70BA_2776"/>
<gene>
    <name evidence="1" type="ORF">PATL70BA_2776</name>
</gene>
<reference evidence="1 2" key="1">
    <citation type="submission" date="2018-09" db="EMBL/GenBank/DDBJ databases">
        <authorList>
            <person name="Postec A."/>
        </authorList>
    </citation>
    <scope>NUCLEOTIDE SEQUENCE [LARGE SCALE GENOMIC DNA]</scope>
    <source>
        <strain evidence="1">70B-A</strain>
    </source>
</reference>
<organism evidence="1 2">
    <name type="scientific">Petrocella atlantisensis</name>
    <dbReference type="NCBI Taxonomy" id="2173034"/>
    <lineage>
        <taxon>Bacteria</taxon>
        <taxon>Bacillati</taxon>
        <taxon>Bacillota</taxon>
        <taxon>Clostridia</taxon>
        <taxon>Lachnospirales</taxon>
        <taxon>Vallitaleaceae</taxon>
        <taxon>Petrocella</taxon>
    </lineage>
</organism>
<accession>A0A3P7P552</accession>
<keyword evidence="2" id="KW-1185">Reference proteome</keyword>